<dbReference type="CDD" id="cd06339">
    <property type="entry name" value="PBP1_YraM_LppC_lipoprotein-like"/>
    <property type="match status" value="1"/>
</dbReference>
<evidence type="ECO:0000256" key="8">
    <source>
        <dbReference type="HAMAP-Rule" id="MF_01890"/>
    </source>
</evidence>
<keyword evidence="3 8" id="KW-0573">Peptidoglycan synthesis</keyword>
<protein>
    <recommendedName>
        <fullName evidence="8">Penicillin-binding protein activator LpoA</fullName>
        <shortName evidence="8">PBP activator LpoA</shortName>
    </recommendedName>
</protein>
<comment type="function">
    <text evidence="8">Regulator of peptidoglycan synthesis that is essential for the function of penicillin-binding protein 1A (PBP1a).</text>
</comment>
<dbReference type="InterPro" id="IPR028082">
    <property type="entry name" value="Peripla_BP_I"/>
</dbReference>
<keyword evidence="6 8" id="KW-0998">Cell outer membrane</keyword>
<dbReference type="SUPFAM" id="SSF53822">
    <property type="entry name" value="Periplasmic binding protein-like I"/>
    <property type="match status" value="1"/>
</dbReference>
<feature type="signal peptide" evidence="9">
    <location>
        <begin position="1"/>
        <end position="21"/>
    </location>
</feature>
<evidence type="ECO:0000313" key="10">
    <source>
        <dbReference type="EMBL" id="ANU35504.1"/>
    </source>
</evidence>
<dbReference type="EMBL" id="CP016414">
    <property type="protein sequence ID" value="ANU35504.1"/>
    <property type="molecule type" value="Genomic_DNA"/>
</dbReference>
<dbReference type="Proteomes" id="UP000092528">
    <property type="component" value="Chromosome 1"/>
</dbReference>
<dbReference type="PATRIC" id="fig|45658.7.peg.339"/>
<dbReference type="HAMAP" id="MF_01890">
    <property type="entry name" value="LpoA"/>
    <property type="match status" value="1"/>
</dbReference>
<dbReference type="Gene3D" id="1.25.40.10">
    <property type="entry name" value="Tetratricopeptide repeat domain"/>
    <property type="match status" value="1"/>
</dbReference>
<dbReference type="PANTHER" id="PTHR38038">
    <property type="entry name" value="PENICILLIN-BINDING PROTEIN ACTIVATOR LPOA"/>
    <property type="match status" value="1"/>
</dbReference>
<evidence type="ECO:0000256" key="5">
    <source>
        <dbReference type="ARBA" id="ARBA00023139"/>
    </source>
</evidence>
<dbReference type="STRING" id="45658.VSVS12_02571"/>
<accession>A0A1C7F868</accession>
<evidence type="ECO:0000256" key="6">
    <source>
        <dbReference type="ARBA" id="ARBA00023237"/>
    </source>
</evidence>
<dbReference type="Gene3D" id="3.40.50.2300">
    <property type="match status" value="2"/>
</dbReference>
<dbReference type="GO" id="GO:0030234">
    <property type="term" value="F:enzyme regulator activity"/>
    <property type="evidence" value="ECO:0007669"/>
    <property type="project" value="UniProtKB-UniRule"/>
</dbReference>
<evidence type="ECO:0000256" key="9">
    <source>
        <dbReference type="SAM" id="SignalP"/>
    </source>
</evidence>
<dbReference type="PANTHER" id="PTHR38038:SF1">
    <property type="entry name" value="PENICILLIN-BINDING PROTEIN ACTIVATOR LPOA"/>
    <property type="match status" value="1"/>
</dbReference>
<dbReference type="GO" id="GO:0031241">
    <property type="term" value="C:periplasmic side of cell outer membrane"/>
    <property type="evidence" value="ECO:0007669"/>
    <property type="project" value="UniProtKB-UniRule"/>
</dbReference>
<evidence type="ECO:0000256" key="2">
    <source>
        <dbReference type="ARBA" id="ARBA00022960"/>
    </source>
</evidence>
<keyword evidence="2 8" id="KW-0133">Cell shape</keyword>
<keyword evidence="5 8" id="KW-0564">Palmitate</keyword>
<dbReference type="PROSITE" id="PS51257">
    <property type="entry name" value="PROKAR_LIPOPROTEIN"/>
    <property type="match status" value="1"/>
</dbReference>
<proteinExistence type="inferred from homology"/>
<dbReference type="GeneID" id="96871619"/>
<name>A0A1C7F868_9VIBR</name>
<dbReference type="InterPro" id="IPR011990">
    <property type="entry name" value="TPR-like_helical_dom_sf"/>
</dbReference>
<dbReference type="GO" id="GO:0009252">
    <property type="term" value="P:peptidoglycan biosynthetic process"/>
    <property type="evidence" value="ECO:0007669"/>
    <property type="project" value="UniProtKB-UniRule"/>
</dbReference>
<dbReference type="RefSeq" id="WP_065545046.1">
    <property type="nucleotide sequence ID" value="NZ_CP016414.1"/>
</dbReference>
<reference evidence="10 11" key="1">
    <citation type="submission" date="2016-07" db="EMBL/GenBank/DDBJ databases">
        <title>Genome sequencing of Vibrio scophthalmi strain VS-05, an isolated from Paralichthys olivaceus.</title>
        <authorList>
            <person name="Han H.-J."/>
        </authorList>
    </citation>
    <scope>NUCLEOTIDE SEQUENCE [LARGE SCALE GENOMIC DNA]</scope>
    <source>
        <strain evidence="10 11">VS-05</strain>
    </source>
</reference>
<dbReference type="AlphaFoldDB" id="A0A1C7F868"/>
<comment type="subcellular location">
    <subcellularLocation>
        <location evidence="8">Cell outer membrane</location>
        <topology evidence="8">Lipid-anchor</topology>
        <orientation evidence="8">Periplasmic side</orientation>
    </subcellularLocation>
</comment>
<sequence length="626" mass="69711">MAINNQKRLSVTRLLTPVALAVVLAACSSTSSTPNYVDITLDPTQSVTNYLMRADSSEGSLQSDWLIMALKAAVEANDINQADLLIKRLARQPLTDMQQAEWQLSRATLLYNNEQINQAAEQLNFRPSWRLANEQWKDYHQLRADIFAKQHNYFEAAQELTQLAEFEDKSQQGYLAESIWQNLTQYPEAQITQFNTAASSADFDGWVQLAIYNASLASNIAQLKNTLEQWLAENPSHPAALYTPQAIEDILALDVTKPVNTALLLPLSGKFAKQAQLIRDGFILQMMNDEQRDPNATLTVIDTNATDINSLQQQFIEKNIDFVVGPLVKGNIAKLQQAQTTTGHPLPMLALNIPDEVMPGSNICYLALSPEQEVAQAAKHLFAQGYRYPLVLAPQGRLGQRVVEAFEAEWKKYSNDKVAVNLFTEKRQLQRNINTAFGLQESQQHIAQMESLLGLSLESQPRSRRDIDAVYIVAGSAELTLIKPFIEVAINPDTNPPKLFSNSSSNSGRQQYEDLTGVMYSDIPLLIQPNSAIEAQMNQMWPKGSNAEKRLQALGMDAYLLMEQLPQMKVVNGYRIDGNTGVLSIDNNCVVQREISWAEHGNIDSADAQEAELIDNTAEASAEQAN</sequence>
<dbReference type="Gene3D" id="1.25.40.650">
    <property type="match status" value="1"/>
</dbReference>
<evidence type="ECO:0000256" key="3">
    <source>
        <dbReference type="ARBA" id="ARBA00022984"/>
    </source>
</evidence>
<organism evidence="10 11">
    <name type="scientific">Vibrio scophthalmi</name>
    <dbReference type="NCBI Taxonomy" id="45658"/>
    <lineage>
        <taxon>Bacteria</taxon>
        <taxon>Pseudomonadati</taxon>
        <taxon>Pseudomonadota</taxon>
        <taxon>Gammaproteobacteria</taxon>
        <taxon>Vibrionales</taxon>
        <taxon>Vibrionaceae</taxon>
        <taxon>Vibrio</taxon>
    </lineage>
</organism>
<dbReference type="Pfam" id="PF04348">
    <property type="entry name" value="LppC"/>
    <property type="match status" value="1"/>
</dbReference>
<gene>
    <name evidence="8" type="primary">lpoA</name>
    <name evidence="10" type="ORF">VSVS05_00367</name>
</gene>
<keyword evidence="4 8" id="KW-0472">Membrane</keyword>
<dbReference type="GO" id="GO:0008360">
    <property type="term" value="P:regulation of cell shape"/>
    <property type="evidence" value="ECO:0007669"/>
    <property type="project" value="UniProtKB-KW"/>
</dbReference>
<keyword evidence="1 8" id="KW-0732">Signal</keyword>
<evidence type="ECO:0000256" key="1">
    <source>
        <dbReference type="ARBA" id="ARBA00022729"/>
    </source>
</evidence>
<evidence type="ECO:0000256" key="7">
    <source>
        <dbReference type="ARBA" id="ARBA00023288"/>
    </source>
</evidence>
<dbReference type="InterPro" id="IPR007443">
    <property type="entry name" value="LpoA"/>
</dbReference>
<keyword evidence="7 8" id="KW-0449">Lipoprotein</keyword>
<keyword evidence="11" id="KW-1185">Reference proteome</keyword>
<comment type="similarity">
    <text evidence="8">Belongs to the LpoA family.</text>
</comment>
<evidence type="ECO:0000256" key="4">
    <source>
        <dbReference type="ARBA" id="ARBA00023136"/>
    </source>
</evidence>
<feature type="chain" id="PRO_5008885487" description="Penicillin-binding protein activator LpoA" evidence="9">
    <location>
        <begin position="22"/>
        <end position="626"/>
    </location>
</feature>
<evidence type="ECO:0000313" key="11">
    <source>
        <dbReference type="Proteomes" id="UP000092528"/>
    </source>
</evidence>
<comment type="subunit">
    <text evidence="8">Interacts with PBP1a.</text>
</comment>